<dbReference type="PANTHER" id="PTHR21098:SF12">
    <property type="entry name" value="RIBOFLAVIN SYNTHASE"/>
    <property type="match status" value="1"/>
</dbReference>
<evidence type="ECO:0000256" key="4">
    <source>
        <dbReference type="ARBA" id="ARBA00011233"/>
    </source>
</evidence>
<dbReference type="CDD" id="cd00402">
    <property type="entry name" value="Riboflavin_synthase_like"/>
    <property type="match status" value="1"/>
</dbReference>
<evidence type="ECO:0000313" key="13">
    <source>
        <dbReference type="EMBL" id="ABC32607.1"/>
    </source>
</evidence>
<sequence length="222" mass="23551">MFTGLVEEVGVVNAIRQQSGDWVLEIGATGSFMEGVRLGDSIAVNGVCLTVTAMSGKSFRADVSRETSAHTSIAAWRAGVRVNLEKALQLSARLGGHFVSGHVDGVGELLSKQEDARSLRLAIRAPEELLRYIAAKGSITVDGVSLTVNDVAGSEMSLNIVPHTAYATTLGGLKVGSLVHLEVDLLARYTERLLFCASAAKSDAKTSTISKEFLAQHGFYKS</sequence>
<dbReference type="PANTHER" id="PTHR21098">
    <property type="entry name" value="RIBOFLAVIN SYNTHASE ALPHA CHAIN"/>
    <property type="match status" value="1"/>
</dbReference>
<keyword evidence="9" id="KW-0677">Repeat</keyword>
<evidence type="ECO:0000256" key="6">
    <source>
        <dbReference type="ARBA" id="ARBA00013950"/>
    </source>
</evidence>
<dbReference type="NCBIfam" id="NF006767">
    <property type="entry name" value="PRK09289.1"/>
    <property type="match status" value="1"/>
</dbReference>
<comment type="pathway">
    <text evidence="3">Cofactor biosynthesis; riboflavin biosynthesis; riboflavin from 2-hydroxy-3-oxobutyl phosphate and 5-amino-6-(D-ribitylamino)uracil: step 2/2.</text>
</comment>
<proteinExistence type="predicted"/>
<comment type="subunit">
    <text evidence="4">Homotrimer.</text>
</comment>
<dbReference type="FunFam" id="2.40.30.20:FF:000004">
    <property type="entry name" value="Riboflavin synthase, alpha subunit"/>
    <property type="match status" value="1"/>
</dbReference>
<dbReference type="HOGENOM" id="CLU_034388_2_0_6"/>
<protein>
    <recommendedName>
        <fullName evidence="6 10">Riboflavin synthase</fullName>
        <ecNumber evidence="5 10">2.5.1.9</ecNumber>
    </recommendedName>
</protein>
<comment type="catalytic activity">
    <reaction evidence="1">
        <text>2 6,7-dimethyl-8-(1-D-ribityl)lumazine + H(+) = 5-amino-6-(D-ribitylamino)uracil + riboflavin</text>
        <dbReference type="Rhea" id="RHEA:20772"/>
        <dbReference type="ChEBI" id="CHEBI:15378"/>
        <dbReference type="ChEBI" id="CHEBI:15934"/>
        <dbReference type="ChEBI" id="CHEBI:57986"/>
        <dbReference type="ChEBI" id="CHEBI:58201"/>
        <dbReference type="EC" id="2.5.1.9"/>
    </reaction>
</comment>
<dbReference type="EC" id="2.5.1.9" evidence="5 10"/>
<dbReference type="NCBIfam" id="TIGR00187">
    <property type="entry name" value="ribE"/>
    <property type="match status" value="1"/>
</dbReference>
<dbReference type="InterPro" id="IPR017938">
    <property type="entry name" value="Riboflavin_synthase-like_b-brl"/>
</dbReference>
<dbReference type="RefSeq" id="WP_011399665.1">
    <property type="nucleotide sequence ID" value="NC_007645.1"/>
</dbReference>
<dbReference type="Gene3D" id="2.40.30.20">
    <property type="match status" value="2"/>
</dbReference>
<dbReference type="PROSITE" id="PS51177">
    <property type="entry name" value="LUMAZINE_BIND"/>
    <property type="match status" value="2"/>
</dbReference>
<feature type="domain" description="Lumazine-binding" evidence="12">
    <location>
        <begin position="98"/>
        <end position="194"/>
    </location>
</feature>
<evidence type="ECO:0000256" key="3">
    <source>
        <dbReference type="ARBA" id="ARBA00004887"/>
    </source>
</evidence>
<feature type="domain" description="Lumazine-binding" evidence="12">
    <location>
        <begin position="1"/>
        <end position="97"/>
    </location>
</feature>
<evidence type="ECO:0000256" key="11">
    <source>
        <dbReference type="PROSITE-ProRule" id="PRU00524"/>
    </source>
</evidence>
<evidence type="ECO:0000256" key="1">
    <source>
        <dbReference type="ARBA" id="ARBA00000968"/>
    </source>
</evidence>
<feature type="repeat" description="Lumazine-binding" evidence="11">
    <location>
        <begin position="1"/>
        <end position="97"/>
    </location>
</feature>
<keyword evidence="14" id="KW-1185">Reference proteome</keyword>
<feature type="repeat" description="Lumazine-binding" evidence="11">
    <location>
        <begin position="98"/>
        <end position="194"/>
    </location>
</feature>
<dbReference type="KEGG" id="hch:HCH_05956"/>
<keyword evidence="7" id="KW-0686">Riboflavin biosynthesis</keyword>
<keyword evidence="8 13" id="KW-0808">Transferase</keyword>
<dbReference type="Pfam" id="PF00677">
    <property type="entry name" value="Lum_binding"/>
    <property type="match status" value="2"/>
</dbReference>
<dbReference type="GO" id="GO:0004746">
    <property type="term" value="F:riboflavin synthase activity"/>
    <property type="evidence" value="ECO:0007669"/>
    <property type="project" value="UniProtKB-UniRule"/>
</dbReference>
<dbReference type="GO" id="GO:0009231">
    <property type="term" value="P:riboflavin biosynthetic process"/>
    <property type="evidence" value="ECO:0007669"/>
    <property type="project" value="UniProtKB-KW"/>
</dbReference>
<organism evidence="13 14">
    <name type="scientific">Hahella chejuensis (strain KCTC 2396)</name>
    <dbReference type="NCBI Taxonomy" id="349521"/>
    <lineage>
        <taxon>Bacteria</taxon>
        <taxon>Pseudomonadati</taxon>
        <taxon>Pseudomonadota</taxon>
        <taxon>Gammaproteobacteria</taxon>
        <taxon>Oceanospirillales</taxon>
        <taxon>Hahellaceae</taxon>
        <taxon>Hahella</taxon>
    </lineage>
</organism>
<evidence type="ECO:0000256" key="10">
    <source>
        <dbReference type="NCBIfam" id="TIGR00187"/>
    </source>
</evidence>
<evidence type="ECO:0000256" key="5">
    <source>
        <dbReference type="ARBA" id="ARBA00012827"/>
    </source>
</evidence>
<evidence type="ECO:0000313" key="14">
    <source>
        <dbReference type="Proteomes" id="UP000000238"/>
    </source>
</evidence>
<dbReference type="PIRSF" id="PIRSF000498">
    <property type="entry name" value="Riboflavin_syn_A"/>
    <property type="match status" value="1"/>
</dbReference>
<dbReference type="SUPFAM" id="SSF63380">
    <property type="entry name" value="Riboflavin synthase domain-like"/>
    <property type="match status" value="2"/>
</dbReference>
<comment type="function">
    <text evidence="2">Catalyzes the dismutation of two molecules of 6,7-dimethyl-8-ribityllumazine, resulting in the formation of riboflavin and 5-amino-6-(D-ribitylamino)uracil.</text>
</comment>
<dbReference type="STRING" id="349521.HCH_05956"/>
<dbReference type="eggNOG" id="COG0307">
    <property type="taxonomic scope" value="Bacteria"/>
</dbReference>
<dbReference type="InterPro" id="IPR001783">
    <property type="entry name" value="Lumazine-bd"/>
</dbReference>
<dbReference type="EMBL" id="CP000155">
    <property type="protein sequence ID" value="ABC32607.1"/>
    <property type="molecule type" value="Genomic_DNA"/>
</dbReference>
<evidence type="ECO:0000259" key="12">
    <source>
        <dbReference type="PROSITE" id="PS51177"/>
    </source>
</evidence>
<reference evidence="13 14" key="1">
    <citation type="journal article" date="2005" name="Nucleic Acids Res.">
        <title>Genomic blueprint of Hahella chejuensis, a marine microbe producing an algicidal agent.</title>
        <authorList>
            <person name="Jeong H."/>
            <person name="Yim J.H."/>
            <person name="Lee C."/>
            <person name="Choi S.-H."/>
            <person name="Park Y.K."/>
            <person name="Yoon S.H."/>
            <person name="Hur C.-G."/>
            <person name="Kang H.-Y."/>
            <person name="Kim D."/>
            <person name="Lee H.H."/>
            <person name="Park K.H."/>
            <person name="Park S.-H."/>
            <person name="Park H.-S."/>
            <person name="Lee H.K."/>
            <person name="Oh T.K."/>
            <person name="Kim J.F."/>
        </authorList>
    </citation>
    <scope>NUCLEOTIDE SEQUENCE [LARGE SCALE GENOMIC DNA]</scope>
    <source>
        <strain evidence="13 14">KCTC 2396</strain>
    </source>
</reference>
<evidence type="ECO:0000256" key="2">
    <source>
        <dbReference type="ARBA" id="ARBA00002803"/>
    </source>
</evidence>
<gene>
    <name evidence="13" type="primary">ribE2</name>
    <name evidence="13" type="ordered locus">HCH_05956</name>
</gene>
<evidence type="ECO:0000256" key="7">
    <source>
        <dbReference type="ARBA" id="ARBA00022619"/>
    </source>
</evidence>
<name>Q2S9R7_HAHCH</name>
<dbReference type="InterPro" id="IPR026017">
    <property type="entry name" value="Lumazine-bd_dom"/>
</dbReference>
<dbReference type="InterPro" id="IPR023366">
    <property type="entry name" value="ATP_synth_asu-like_sf"/>
</dbReference>
<dbReference type="OrthoDB" id="9788537at2"/>
<dbReference type="AlphaFoldDB" id="Q2S9R7"/>
<dbReference type="NCBIfam" id="NF009566">
    <property type="entry name" value="PRK13020.1"/>
    <property type="match status" value="1"/>
</dbReference>
<accession>Q2S9R7</accession>
<evidence type="ECO:0000256" key="8">
    <source>
        <dbReference type="ARBA" id="ARBA00022679"/>
    </source>
</evidence>
<dbReference type="FunFam" id="2.40.30.20:FF:000003">
    <property type="entry name" value="Riboflavin synthase, alpha subunit"/>
    <property type="match status" value="1"/>
</dbReference>
<evidence type="ECO:0000256" key="9">
    <source>
        <dbReference type="ARBA" id="ARBA00022737"/>
    </source>
</evidence>
<dbReference type="Proteomes" id="UP000000238">
    <property type="component" value="Chromosome"/>
</dbReference>